<comment type="caution">
    <text evidence="3">The sequence shown here is derived from an EMBL/GenBank/DDBJ whole genome shotgun (WGS) entry which is preliminary data.</text>
</comment>
<evidence type="ECO:0000259" key="2">
    <source>
        <dbReference type="PROSITE" id="PS50969"/>
    </source>
</evidence>
<dbReference type="GO" id="GO:1904262">
    <property type="term" value="P:negative regulation of TORC1 signaling"/>
    <property type="evidence" value="ECO:0007669"/>
    <property type="project" value="UniProtKB-ARBA"/>
</dbReference>
<dbReference type="VEuPathDB" id="FungiDB:MMYC01_200656"/>
<proteinExistence type="predicted"/>
<feature type="compositionally biased region" description="Pro residues" evidence="1">
    <location>
        <begin position="289"/>
        <end position="303"/>
    </location>
</feature>
<feature type="compositionally biased region" description="Polar residues" evidence="1">
    <location>
        <begin position="221"/>
        <end position="234"/>
    </location>
</feature>
<dbReference type="InterPro" id="IPR004274">
    <property type="entry name" value="FCP1_dom"/>
</dbReference>
<dbReference type="PROSITE" id="PS50969">
    <property type="entry name" value="FCP1"/>
    <property type="match status" value="1"/>
</dbReference>
<dbReference type="Gene3D" id="3.40.50.1000">
    <property type="entry name" value="HAD superfamily/HAD-like"/>
    <property type="match status" value="1"/>
</dbReference>
<dbReference type="NCBIfam" id="TIGR02251">
    <property type="entry name" value="HIF-SF_euk"/>
    <property type="match status" value="1"/>
</dbReference>
<feature type="compositionally biased region" description="Polar residues" evidence="1">
    <location>
        <begin position="272"/>
        <end position="281"/>
    </location>
</feature>
<feature type="domain" description="FCP1 homology" evidence="2">
    <location>
        <begin position="333"/>
        <end position="508"/>
    </location>
</feature>
<dbReference type="GO" id="GO:0045944">
    <property type="term" value="P:positive regulation of transcription by RNA polymerase II"/>
    <property type="evidence" value="ECO:0007669"/>
    <property type="project" value="UniProtKB-ARBA"/>
</dbReference>
<dbReference type="InterPro" id="IPR036412">
    <property type="entry name" value="HAD-like_sf"/>
</dbReference>
<sequence>MARGTEDRPQAVAESSKEKDMLTSDDGASTKKGRGLLSVPSRSSSQRIQASPTATGLSGATAGDPRDSIGGHSKESRGSMFRRNRNGSASSNRLGVGTGPTATPGQSEPSSPAAASHKKKKGGFLALFGCCGVPDSANGLDTEPDVPNHKLDKIPARPATASRRTVTPSEQASASKTQLTEKEPIQQVAPPQGPSKNGKRISGASTQDQSTVGGERDAESKQTTLVGPGSSNPVISVEPPHAASAATQEVDEAAGAGQDAEGDVPMPDASGARQQGPQAATATADEPLPRVPPPPPGPVPAVPNAPTSTLIESPPVFAPDQPQRFLLPPQAPEHKGRKCLVLDLDETLVHSSFKASSKILPSINPTIDRSQILHQADFTIPVEIEGNYHNVYVIKRPGVDQFMKRVGELYEVVVFTASVSKYGDPLLDQLDIHKVVHHRLFRESCYNHQGNYVKDLSQVGRDLKDTIIIDNSPTSYIFHPQHAVPISSWFSDAHDNELLDLIPVLEDLAGPNVRDVSLVLDVTL</sequence>
<feature type="compositionally biased region" description="Basic and acidic residues" evidence="1">
    <location>
        <begin position="146"/>
        <end position="155"/>
    </location>
</feature>
<name>A0A175WIJ2_9PEZI</name>
<feature type="compositionally biased region" description="Low complexity" evidence="1">
    <location>
        <begin position="104"/>
        <end position="115"/>
    </location>
</feature>
<dbReference type="AlphaFoldDB" id="A0A175WIJ2"/>
<dbReference type="GO" id="GO:0009651">
    <property type="term" value="P:response to salt stress"/>
    <property type="evidence" value="ECO:0007669"/>
    <property type="project" value="UniProtKB-ARBA"/>
</dbReference>
<dbReference type="Pfam" id="PF03031">
    <property type="entry name" value="NIF"/>
    <property type="match status" value="1"/>
</dbReference>
<dbReference type="InterPro" id="IPR023214">
    <property type="entry name" value="HAD_sf"/>
</dbReference>
<dbReference type="CDD" id="cd07521">
    <property type="entry name" value="HAD_FCP1-like"/>
    <property type="match status" value="1"/>
</dbReference>
<gene>
    <name evidence="3" type="ORF">MMYC01_200656</name>
</gene>
<dbReference type="STRING" id="100816.A0A175WIJ2"/>
<dbReference type="FunFam" id="3.40.50.1000:FF:000043">
    <property type="entry name" value="General stress response phosphoprotein phosphatase Psr1/2"/>
    <property type="match status" value="1"/>
</dbReference>
<feature type="compositionally biased region" description="Basic and acidic residues" evidence="1">
    <location>
        <begin position="1"/>
        <end position="22"/>
    </location>
</feature>
<dbReference type="SUPFAM" id="SSF56784">
    <property type="entry name" value="HAD-like"/>
    <property type="match status" value="1"/>
</dbReference>
<dbReference type="GO" id="GO:0034198">
    <property type="term" value="P:cellular response to amino acid starvation"/>
    <property type="evidence" value="ECO:0007669"/>
    <property type="project" value="UniProtKB-ARBA"/>
</dbReference>
<dbReference type="GO" id="GO:0016791">
    <property type="term" value="F:phosphatase activity"/>
    <property type="evidence" value="ECO:0007669"/>
    <property type="project" value="InterPro"/>
</dbReference>
<protein>
    <submittedName>
        <fullName evidence="3">Phosphatase PSR1</fullName>
    </submittedName>
</protein>
<organism evidence="3 4">
    <name type="scientific">Madurella mycetomatis</name>
    <dbReference type="NCBI Taxonomy" id="100816"/>
    <lineage>
        <taxon>Eukaryota</taxon>
        <taxon>Fungi</taxon>
        <taxon>Dikarya</taxon>
        <taxon>Ascomycota</taxon>
        <taxon>Pezizomycotina</taxon>
        <taxon>Sordariomycetes</taxon>
        <taxon>Sordariomycetidae</taxon>
        <taxon>Sordariales</taxon>
        <taxon>Sordariales incertae sedis</taxon>
        <taxon>Madurella</taxon>
    </lineage>
</organism>
<keyword evidence="4" id="KW-1185">Reference proteome</keyword>
<feature type="compositionally biased region" description="Polar residues" evidence="1">
    <location>
        <begin position="162"/>
        <end position="178"/>
    </location>
</feature>
<evidence type="ECO:0000313" key="4">
    <source>
        <dbReference type="Proteomes" id="UP000078237"/>
    </source>
</evidence>
<feature type="compositionally biased region" description="Polar residues" evidence="1">
    <location>
        <begin position="40"/>
        <end position="58"/>
    </location>
</feature>
<dbReference type="InterPro" id="IPR050365">
    <property type="entry name" value="TIM50"/>
</dbReference>
<dbReference type="SMART" id="SM00577">
    <property type="entry name" value="CPDc"/>
    <property type="match status" value="1"/>
</dbReference>
<dbReference type="PANTHER" id="PTHR12210">
    <property type="entry name" value="DULLARD PROTEIN PHOSPHATASE"/>
    <property type="match status" value="1"/>
</dbReference>
<dbReference type="Proteomes" id="UP000078237">
    <property type="component" value="Unassembled WGS sequence"/>
</dbReference>
<evidence type="ECO:0000313" key="3">
    <source>
        <dbReference type="EMBL" id="KXX82880.1"/>
    </source>
</evidence>
<feature type="region of interest" description="Disordered" evidence="1">
    <location>
        <begin position="1"/>
        <end position="119"/>
    </location>
</feature>
<dbReference type="OrthoDB" id="277011at2759"/>
<dbReference type="EMBL" id="LCTW02000006">
    <property type="protein sequence ID" value="KXX82880.1"/>
    <property type="molecule type" value="Genomic_DNA"/>
</dbReference>
<feature type="compositionally biased region" description="Polar residues" evidence="1">
    <location>
        <begin position="203"/>
        <end position="212"/>
    </location>
</feature>
<accession>A0A175WIJ2</accession>
<evidence type="ECO:0000256" key="1">
    <source>
        <dbReference type="SAM" id="MobiDB-lite"/>
    </source>
</evidence>
<dbReference type="InterPro" id="IPR011948">
    <property type="entry name" value="Dullard_phosphatase"/>
</dbReference>
<feature type="region of interest" description="Disordered" evidence="1">
    <location>
        <begin position="133"/>
        <end position="331"/>
    </location>
</feature>
<reference evidence="3 4" key="1">
    <citation type="journal article" date="2016" name="Genome Announc.">
        <title>Genome Sequence of Madurella mycetomatis mm55, Isolated from a Human Mycetoma Case in Sudan.</title>
        <authorList>
            <person name="Smit S."/>
            <person name="Derks M.F."/>
            <person name="Bervoets S."/>
            <person name="Fahal A."/>
            <person name="van Leeuwen W."/>
            <person name="van Belkum A."/>
            <person name="van de Sande W.W."/>
        </authorList>
    </citation>
    <scope>NUCLEOTIDE SEQUENCE [LARGE SCALE GENOMIC DNA]</scope>
    <source>
        <strain evidence="4">mm55</strain>
    </source>
</reference>
<feature type="compositionally biased region" description="Basic and acidic residues" evidence="1">
    <location>
        <begin position="64"/>
        <end position="77"/>
    </location>
</feature>